<dbReference type="InterPro" id="IPR050287">
    <property type="entry name" value="MTA/SAH_deaminase"/>
</dbReference>
<reference evidence="3 4" key="1">
    <citation type="journal article" date="2019" name="Int. J. Syst. Evol. Microbiol.">
        <title>The Global Catalogue of Microorganisms (GCM) 10K type strain sequencing project: providing services to taxonomists for standard genome sequencing and annotation.</title>
        <authorList>
            <consortium name="The Broad Institute Genomics Platform"/>
            <consortium name="The Broad Institute Genome Sequencing Center for Infectious Disease"/>
            <person name="Wu L."/>
            <person name="Ma J."/>
        </authorList>
    </citation>
    <scope>NUCLEOTIDE SEQUENCE [LARGE SCALE GENOMIC DNA]</scope>
    <source>
        <strain evidence="3 4">JCM 6833</strain>
    </source>
</reference>
<evidence type="ECO:0000259" key="2">
    <source>
        <dbReference type="Pfam" id="PF01979"/>
    </source>
</evidence>
<dbReference type="InterPro" id="IPR011059">
    <property type="entry name" value="Metal-dep_hydrolase_composite"/>
</dbReference>
<dbReference type="PANTHER" id="PTHR43794:SF11">
    <property type="entry name" value="AMIDOHYDROLASE-RELATED DOMAIN-CONTAINING PROTEIN"/>
    <property type="match status" value="1"/>
</dbReference>
<name>A0ABN3PVY7_9ACTN</name>
<organism evidence="3 4">
    <name type="scientific">Actinomadura fulvescens</name>
    <dbReference type="NCBI Taxonomy" id="46160"/>
    <lineage>
        <taxon>Bacteria</taxon>
        <taxon>Bacillati</taxon>
        <taxon>Actinomycetota</taxon>
        <taxon>Actinomycetes</taxon>
        <taxon>Streptosporangiales</taxon>
        <taxon>Thermomonosporaceae</taxon>
        <taxon>Actinomadura</taxon>
    </lineage>
</organism>
<dbReference type="NCBIfam" id="NF006056">
    <property type="entry name" value="PRK08204.1"/>
    <property type="match status" value="1"/>
</dbReference>
<dbReference type="Pfam" id="PF01979">
    <property type="entry name" value="Amidohydro_1"/>
    <property type="match status" value="1"/>
</dbReference>
<feature type="domain" description="Amidohydrolase-related" evidence="2">
    <location>
        <begin position="67"/>
        <end position="410"/>
    </location>
</feature>
<comment type="caution">
    <text evidence="3">The sequence shown here is derived from an EMBL/GenBank/DDBJ whole genome shotgun (WGS) entry which is preliminary data.</text>
</comment>
<dbReference type="EMBL" id="BAAATD010000005">
    <property type="protein sequence ID" value="GAA2603866.1"/>
    <property type="molecule type" value="Genomic_DNA"/>
</dbReference>
<accession>A0ABN3PVY7</accession>
<protein>
    <submittedName>
        <fullName evidence="3">Amidohydrolase family protein</fullName>
    </submittedName>
</protein>
<proteinExistence type="predicted"/>
<dbReference type="Proteomes" id="UP001501509">
    <property type="component" value="Unassembled WGS sequence"/>
</dbReference>
<dbReference type="Gene3D" id="3.20.20.140">
    <property type="entry name" value="Metal-dependent hydrolases"/>
    <property type="match status" value="1"/>
</dbReference>
<sequence length="437" mass="45842">MLFEKLSSNLSSMTSVLLRGGVVIDTDPSPTVLGVSDVLVRDGVIAAVGPALPAETGTEVIDASGTIVLPGFVDTHRHTWQSGIRAILPDSTLPAYLERVFYAISPRYEARDVHAGVLGGALECLDSGITTLLDWSHIQHTPAHTDANVEALKASGIRFVFGYAYPVTGDAGTMAIEARRVLREHFGDDRRSMAIAAFGPEIAGAERGVAEWRLARELGLPVSAHMGGRDTESAERGIAVLERAGLLTHPATYIHANHYADEAFKRIAASGGSVSVTPTSETMLNIGYPPTGRARAAGLPTSLSGDTVASGPGDMFSLMRAAYMFERVRPDGAGLGFTTRDVLCMATIEGAETLGLGDVTGSLRPGKQADLVMLRTDTLGMASAHDPIAAVVLCADTKSVDTVLVGGRIVKRGGRLLGHDIPAVLADIAESAARVGR</sequence>
<evidence type="ECO:0000256" key="1">
    <source>
        <dbReference type="ARBA" id="ARBA00022801"/>
    </source>
</evidence>
<evidence type="ECO:0000313" key="4">
    <source>
        <dbReference type="Proteomes" id="UP001501509"/>
    </source>
</evidence>
<dbReference type="PANTHER" id="PTHR43794">
    <property type="entry name" value="AMINOHYDROLASE SSNA-RELATED"/>
    <property type="match status" value="1"/>
</dbReference>
<evidence type="ECO:0000313" key="3">
    <source>
        <dbReference type="EMBL" id="GAA2603866.1"/>
    </source>
</evidence>
<dbReference type="Gene3D" id="2.30.40.10">
    <property type="entry name" value="Urease, subunit C, domain 1"/>
    <property type="match status" value="1"/>
</dbReference>
<dbReference type="SUPFAM" id="SSF51338">
    <property type="entry name" value="Composite domain of metallo-dependent hydrolases"/>
    <property type="match status" value="2"/>
</dbReference>
<gene>
    <name evidence="3" type="ORF">GCM10010411_42520</name>
</gene>
<keyword evidence="1" id="KW-0378">Hydrolase</keyword>
<dbReference type="SUPFAM" id="SSF51556">
    <property type="entry name" value="Metallo-dependent hydrolases"/>
    <property type="match status" value="1"/>
</dbReference>
<dbReference type="InterPro" id="IPR006680">
    <property type="entry name" value="Amidohydro-rel"/>
</dbReference>
<keyword evidence="4" id="KW-1185">Reference proteome</keyword>
<dbReference type="InterPro" id="IPR032466">
    <property type="entry name" value="Metal_Hydrolase"/>
</dbReference>